<evidence type="ECO:0000313" key="1">
    <source>
        <dbReference type="EMBL" id="GAT55425.1"/>
    </source>
</evidence>
<dbReference type="EMBL" id="DF849016">
    <property type="protein sequence ID" value="GAT55425.1"/>
    <property type="molecule type" value="Genomic_DNA"/>
</dbReference>
<accession>A0ABQ0LWI3</accession>
<keyword evidence="2" id="KW-1185">Reference proteome</keyword>
<evidence type="ECO:0000313" key="2">
    <source>
        <dbReference type="Proteomes" id="UP000815677"/>
    </source>
</evidence>
<dbReference type="Proteomes" id="UP000815677">
    <property type="component" value="Unassembled WGS sequence"/>
</dbReference>
<name>A0ABQ0LWI3_MYCCL</name>
<reference evidence="1" key="1">
    <citation type="submission" date="2014-09" db="EMBL/GenBank/DDBJ databases">
        <title>Genome sequence of the luminous mushroom Mycena chlorophos for searching fungal bioluminescence genes.</title>
        <authorList>
            <person name="Tanaka Y."/>
            <person name="Kasuga D."/>
            <person name="Oba Y."/>
            <person name="Hase S."/>
            <person name="Sato K."/>
            <person name="Oba Y."/>
            <person name="Sakakibara Y."/>
        </authorList>
    </citation>
    <scope>NUCLEOTIDE SEQUENCE</scope>
</reference>
<protein>
    <submittedName>
        <fullName evidence="1">Uncharacterized protein</fullName>
    </submittedName>
</protein>
<gene>
    <name evidence="1" type="ORF">MCHLO_12200</name>
</gene>
<organism evidence="1 2">
    <name type="scientific">Mycena chlorophos</name>
    <name type="common">Agaric fungus</name>
    <name type="synonym">Agaricus chlorophos</name>
    <dbReference type="NCBI Taxonomy" id="658473"/>
    <lineage>
        <taxon>Eukaryota</taxon>
        <taxon>Fungi</taxon>
        <taxon>Dikarya</taxon>
        <taxon>Basidiomycota</taxon>
        <taxon>Agaricomycotina</taxon>
        <taxon>Agaricomycetes</taxon>
        <taxon>Agaricomycetidae</taxon>
        <taxon>Agaricales</taxon>
        <taxon>Marasmiineae</taxon>
        <taxon>Mycenaceae</taxon>
        <taxon>Mycena</taxon>
    </lineage>
</organism>
<sequence>MRGHLRVVLEPQRRIRATKGLKMRTRHWRVSLFPLYSRQLFEQHSASCHLVCAYPRRFARNNAKLLEQPKQSSPASEPDIVKETLQRHALFVSRSQPPRLAPTANPSRHPANLACRFHPGASAHPRRHHRKRMAAFRTRNPAAAQWRRATAWR</sequence>
<proteinExistence type="predicted"/>